<comment type="caution">
    <text evidence="2">The sequence shown here is derived from an EMBL/GenBank/DDBJ whole genome shotgun (WGS) entry which is preliminary data.</text>
</comment>
<evidence type="ECO:0000313" key="3">
    <source>
        <dbReference type="Proteomes" id="UP000549394"/>
    </source>
</evidence>
<feature type="domain" description="C-type lectin" evidence="1">
    <location>
        <begin position="38"/>
        <end position="155"/>
    </location>
</feature>
<dbReference type="Pfam" id="PF00059">
    <property type="entry name" value="Lectin_C"/>
    <property type="match status" value="1"/>
</dbReference>
<dbReference type="PANTHER" id="PTHR22803">
    <property type="entry name" value="MANNOSE, PHOSPHOLIPASE, LECTIN RECEPTOR RELATED"/>
    <property type="match status" value="1"/>
</dbReference>
<dbReference type="InterPro" id="IPR016186">
    <property type="entry name" value="C-type_lectin-like/link_sf"/>
</dbReference>
<dbReference type="InterPro" id="IPR016187">
    <property type="entry name" value="CTDL_fold"/>
</dbReference>
<dbReference type="InterPro" id="IPR050111">
    <property type="entry name" value="C-type_lectin/snaclec_domain"/>
</dbReference>
<dbReference type="EMBL" id="CAJFCJ010000028">
    <property type="protein sequence ID" value="CAD5125756.1"/>
    <property type="molecule type" value="Genomic_DNA"/>
</dbReference>
<proteinExistence type="predicted"/>
<dbReference type="SMART" id="SM00034">
    <property type="entry name" value="CLECT"/>
    <property type="match status" value="1"/>
</dbReference>
<accession>A0A7I8WC88</accession>
<reference evidence="2 3" key="1">
    <citation type="submission" date="2020-08" db="EMBL/GenBank/DDBJ databases">
        <authorList>
            <person name="Hejnol A."/>
        </authorList>
    </citation>
    <scope>NUCLEOTIDE SEQUENCE [LARGE SCALE GENOMIC DNA]</scope>
</reference>
<dbReference type="SUPFAM" id="SSF56436">
    <property type="entry name" value="C-type lectin-like"/>
    <property type="match status" value="1"/>
</dbReference>
<organism evidence="2 3">
    <name type="scientific">Dimorphilus gyrociliatus</name>
    <dbReference type="NCBI Taxonomy" id="2664684"/>
    <lineage>
        <taxon>Eukaryota</taxon>
        <taxon>Metazoa</taxon>
        <taxon>Spiralia</taxon>
        <taxon>Lophotrochozoa</taxon>
        <taxon>Annelida</taxon>
        <taxon>Polychaeta</taxon>
        <taxon>Polychaeta incertae sedis</taxon>
        <taxon>Dinophilidae</taxon>
        <taxon>Dimorphilus</taxon>
    </lineage>
</organism>
<evidence type="ECO:0000313" key="2">
    <source>
        <dbReference type="EMBL" id="CAD5125756.1"/>
    </source>
</evidence>
<evidence type="ECO:0000259" key="1">
    <source>
        <dbReference type="PROSITE" id="PS50041"/>
    </source>
</evidence>
<dbReference type="PROSITE" id="PS50041">
    <property type="entry name" value="C_TYPE_LECTIN_2"/>
    <property type="match status" value="1"/>
</dbReference>
<gene>
    <name evidence="2" type="ORF">DGYR_LOCUS13080</name>
</gene>
<dbReference type="Proteomes" id="UP000549394">
    <property type="component" value="Unassembled WGS sequence"/>
</dbReference>
<keyword evidence="3" id="KW-1185">Reference proteome</keyword>
<name>A0A7I8WC88_9ANNE</name>
<dbReference type="InterPro" id="IPR001304">
    <property type="entry name" value="C-type_lectin-like"/>
</dbReference>
<dbReference type="Gene3D" id="3.10.100.10">
    <property type="entry name" value="Mannose-Binding Protein A, subunit A"/>
    <property type="match status" value="1"/>
</dbReference>
<sequence length="159" mass="18909">MEDNNGKFRVYTLSNRCLIEKFSNKCLPAKCGKDQKYWEGSCYYFQRTIKMTWYYARKNCSKQTMTLISLETEREYEFVKKSYFQDKKFPVLIGLTDENQEGEFYWEGTGKILGSFTSWQPGEPNNQGLRENQVHININGWNDIDKNLPSYWVCEKILI</sequence>
<protein>
    <recommendedName>
        <fullName evidence="1">C-type lectin domain-containing protein</fullName>
    </recommendedName>
</protein>
<dbReference type="OrthoDB" id="6271941at2759"/>
<dbReference type="AlphaFoldDB" id="A0A7I8WC88"/>